<reference evidence="5" key="1">
    <citation type="submission" date="2020-03" db="EMBL/GenBank/DDBJ databases">
        <title>Genome sequences of seven Enterobacteriaceae strains isolated from Canadian wastewater treatment facilities.</title>
        <authorList>
            <person name="Huang H."/>
            <person name="Chmara J.T."/>
            <person name="Duceppe M.-O."/>
        </authorList>
    </citation>
    <scope>NUCLEOTIDE SEQUENCE [LARGE SCALE GENOMIC DNA]</scope>
    <source>
        <strain evidence="5">Biosolid 3</strain>
    </source>
</reference>
<evidence type="ECO:0000313" key="4">
    <source>
        <dbReference type="EMBL" id="QKJ59771.1"/>
    </source>
</evidence>
<keyword evidence="1" id="KW-0808">Transferase</keyword>
<organism evidence="4 5">
    <name type="scientific">Serratia fonticola</name>
    <dbReference type="NCBI Taxonomy" id="47917"/>
    <lineage>
        <taxon>Bacteria</taxon>
        <taxon>Pseudomonadati</taxon>
        <taxon>Pseudomonadota</taxon>
        <taxon>Gammaproteobacteria</taxon>
        <taxon>Enterobacterales</taxon>
        <taxon>Yersiniaceae</taxon>
        <taxon>Serratia</taxon>
    </lineage>
</organism>
<dbReference type="Pfam" id="PF13579">
    <property type="entry name" value="Glyco_trans_4_4"/>
    <property type="match status" value="1"/>
</dbReference>
<dbReference type="InterPro" id="IPR001296">
    <property type="entry name" value="Glyco_trans_1"/>
</dbReference>
<sequence length="405" mass="45490">MKILVYGINYYPELTGIGKYSGEMCEWLVSQGHEVKVVTAPPYYPQWRIQSDYKNHYSREVIKGVDVHRCPLYVPKKLSLIKRIIHLLSFSITSSIKLLTLVKWKPDVTICVVPTLFCSLTALGYSKFSGSKSIIHIQDYELDAMFGLGMNSGKLDFLRKTLFKIEGKILKYFDAVSTISYSMIDKAKQKGVAPSKILFFPNWTNVSHFSREYETQLIRNMFNISSSKKIILYSGNIGEKQGVDIIIDAAKCFYGEDVVFLIVGSGAGKEKLVELVNSNDLQNFIFSELLPYEQLPDLLASASCHLVIQKKGVADAVLPSKLTNIFAVGGHSVITAEKDTELGILCENNKGIAVLVEPENVLELVRGIRNCLKNNTDNQIARSYAKKYLDRDNILISFITNLSKL</sequence>
<dbReference type="EMBL" id="CP054160">
    <property type="protein sequence ID" value="QKJ59771.1"/>
    <property type="molecule type" value="Genomic_DNA"/>
</dbReference>
<dbReference type="RefSeq" id="WP_173409545.1">
    <property type="nucleotide sequence ID" value="NZ_CP054160.3"/>
</dbReference>
<evidence type="ECO:0000259" key="3">
    <source>
        <dbReference type="Pfam" id="PF13579"/>
    </source>
</evidence>
<dbReference type="SUPFAM" id="SSF53756">
    <property type="entry name" value="UDP-Glycosyltransferase/glycogen phosphorylase"/>
    <property type="match status" value="1"/>
</dbReference>
<dbReference type="GO" id="GO:0009103">
    <property type="term" value="P:lipopolysaccharide biosynthetic process"/>
    <property type="evidence" value="ECO:0007669"/>
    <property type="project" value="TreeGrafter"/>
</dbReference>
<accession>A0AAE7JUC1</accession>
<proteinExistence type="predicted"/>
<dbReference type="InterPro" id="IPR028098">
    <property type="entry name" value="Glyco_trans_4-like_N"/>
</dbReference>
<dbReference type="GO" id="GO:0016757">
    <property type="term" value="F:glycosyltransferase activity"/>
    <property type="evidence" value="ECO:0007669"/>
    <property type="project" value="InterPro"/>
</dbReference>
<feature type="domain" description="Glycosyltransferase subfamily 4-like N-terminal" evidence="3">
    <location>
        <begin position="15"/>
        <end position="203"/>
    </location>
</feature>
<evidence type="ECO:0000259" key="2">
    <source>
        <dbReference type="Pfam" id="PF00534"/>
    </source>
</evidence>
<protein>
    <submittedName>
        <fullName evidence="4">Glycosyltransferase WbuB</fullName>
    </submittedName>
</protein>
<gene>
    <name evidence="4" type="ORF">G9399_17485</name>
</gene>
<dbReference type="Gene3D" id="3.40.50.2000">
    <property type="entry name" value="Glycogen Phosphorylase B"/>
    <property type="match status" value="2"/>
</dbReference>
<dbReference type="Pfam" id="PF00534">
    <property type="entry name" value="Glycos_transf_1"/>
    <property type="match status" value="1"/>
</dbReference>
<dbReference type="PANTHER" id="PTHR46401">
    <property type="entry name" value="GLYCOSYLTRANSFERASE WBBK-RELATED"/>
    <property type="match status" value="1"/>
</dbReference>
<dbReference type="AlphaFoldDB" id="A0AAE7JUC1"/>
<dbReference type="CDD" id="cd03794">
    <property type="entry name" value="GT4_WbuB-like"/>
    <property type="match status" value="1"/>
</dbReference>
<feature type="domain" description="Glycosyl transferase family 1" evidence="2">
    <location>
        <begin position="218"/>
        <end position="387"/>
    </location>
</feature>
<dbReference type="Proteomes" id="UP000503464">
    <property type="component" value="Chromosome"/>
</dbReference>
<evidence type="ECO:0000313" key="5">
    <source>
        <dbReference type="Proteomes" id="UP000503464"/>
    </source>
</evidence>
<dbReference type="NCBIfam" id="NF007640">
    <property type="entry name" value="PRK10307.1"/>
    <property type="match status" value="1"/>
</dbReference>
<name>A0AAE7JUC1_SERFO</name>
<dbReference type="PANTHER" id="PTHR46401:SF2">
    <property type="entry name" value="GLYCOSYLTRANSFERASE WBBK-RELATED"/>
    <property type="match status" value="1"/>
</dbReference>
<evidence type="ECO:0000256" key="1">
    <source>
        <dbReference type="ARBA" id="ARBA00022679"/>
    </source>
</evidence>